<dbReference type="RefSeq" id="WP_284359545.1">
    <property type="nucleotide sequence ID" value="NZ_BPFZ01000005.1"/>
</dbReference>
<dbReference type="EMBL" id="BPFZ01000005">
    <property type="protein sequence ID" value="GIU66878.1"/>
    <property type="molecule type" value="Genomic_DNA"/>
</dbReference>
<comment type="caution">
    <text evidence="1">The sequence shown here is derived from an EMBL/GenBank/DDBJ whole genome shotgun (WGS) entry which is preliminary data.</text>
</comment>
<keyword evidence="2" id="KW-1185">Reference proteome</keyword>
<reference evidence="1" key="2">
    <citation type="journal article" date="2023" name="ISME Commun">
        <title>Characterization of a bloom-associated alphaproteobacterial lineage, 'Candidatus Phycosocius': insights into freshwater algal-bacterial interactions.</title>
        <authorList>
            <person name="Tanabe Y."/>
            <person name="Yamaguchi H."/>
            <person name="Yoshida M."/>
            <person name="Kai A."/>
            <person name="Okazaki Y."/>
        </authorList>
    </citation>
    <scope>NUCLEOTIDE SEQUENCE</scope>
    <source>
        <strain evidence="1">BOTRYCO-1</strain>
    </source>
</reference>
<reference evidence="1" key="1">
    <citation type="submission" date="2021-05" db="EMBL/GenBank/DDBJ databases">
        <authorList>
            <person name="Tanabe Y."/>
        </authorList>
    </citation>
    <scope>NUCLEOTIDE SEQUENCE</scope>
    <source>
        <strain evidence="1">BOTRYCO-1</strain>
    </source>
</reference>
<protein>
    <submittedName>
        <fullName evidence="1">Uncharacterized protein</fullName>
    </submittedName>
</protein>
<name>A0ABQ4PV63_9PROT</name>
<proteinExistence type="predicted"/>
<dbReference type="Proteomes" id="UP001161064">
    <property type="component" value="Unassembled WGS sequence"/>
</dbReference>
<accession>A0ABQ4PV63</accession>
<organism evidence="1 2">
    <name type="scientific">Candidatus Phycosocius spiralis</name>
    <dbReference type="NCBI Taxonomy" id="2815099"/>
    <lineage>
        <taxon>Bacteria</taxon>
        <taxon>Pseudomonadati</taxon>
        <taxon>Pseudomonadota</taxon>
        <taxon>Alphaproteobacteria</taxon>
        <taxon>Caulobacterales</taxon>
        <taxon>Caulobacterales incertae sedis</taxon>
        <taxon>Candidatus Phycosocius</taxon>
    </lineage>
</organism>
<evidence type="ECO:0000313" key="2">
    <source>
        <dbReference type="Proteomes" id="UP001161064"/>
    </source>
</evidence>
<sequence length="79" mass="9221">MAFMTERLWRCHVSANQAKSIKKLIDNHAPNGLVADLSTPYLRVRPAFVYIKRRQEDVRFFMDTKACWLHSLDEVVSPT</sequence>
<evidence type="ECO:0000313" key="1">
    <source>
        <dbReference type="EMBL" id="GIU66878.1"/>
    </source>
</evidence>
<gene>
    <name evidence="1" type="ORF">PsB1_1032</name>
</gene>